<accession>A0A2S0RB74</accession>
<proteinExistence type="predicted"/>
<evidence type="ECO:0000256" key="1">
    <source>
        <dbReference type="SAM" id="SignalP"/>
    </source>
</evidence>
<keyword evidence="3" id="KW-1185">Reference proteome</keyword>
<dbReference type="RefSeq" id="WP_108369381.1">
    <property type="nucleotide sequence ID" value="NZ_CP028811.1"/>
</dbReference>
<name>A0A2S0RB74_9FLAO</name>
<dbReference type="PROSITE" id="PS51257">
    <property type="entry name" value="PROKAR_LIPOPROTEIN"/>
    <property type="match status" value="1"/>
</dbReference>
<dbReference type="Proteomes" id="UP000244193">
    <property type="component" value="Chromosome"/>
</dbReference>
<organism evidence="2 3">
    <name type="scientific">Flavobacterium magnum</name>
    <dbReference type="NCBI Taxonomy" id="2162713"/>
    <lineage>
        <taxon>Bacteria</taxon>
        <taxon>Pseudomonadati</taxon>
        <taxon>Bacteroidota</taxon>
        <taxon>Flavobacteriia</taxon>
        <taxon>Flavobacteriales</taxon>
        <taxon>Flavobacteriaceae</taxon>
        <taxon>Flavobacterium</taxon>
    </lineage>
</organism>
<dbReference type="OrthoDB" id="826659at2"/>
<evidence type="ECO:0008006" key="4">
    <source>
        <dbReference type="Google" id="ProtNLM"/>
    </source>
</evidence>
<feature type="chain" id="PRO_5015558611" description="Lipocalin-like domain-containing protein" evidence="1">
    <location>
        <begin position="22"/>
        <end position="152"/>
    </location>
</feature>
<dbReference type="EMBL" id="CP028811">
    <property type="protein sequence ID" value="AWA28794.1"/>
    <property type="molecule type" value="Genomic_DNA"/>
</dbReference>
<sequence length="152" mass="16906">MKKVMYSMVTAAMMMGTISCSSDDDNNTTSTSEIANTVTSGAWRVTYFMDGDVDETSHFENYNFTFGPNNVLTASNGANTYTGIWNVSTEDATDDNPHLEDIDFDIIFNAPDNFTDLTEDWEILERTSTKLRMKHVSGGNGGVDYLTFEKNS</sequence>
<dbReference type="KEGG" id="fmg:HYN48_01090"/>
<feature type="signal peptide" evidence="1">
    <location>
        <begin position="1"/>
        <end position="21"/>
    </location>
</feature>
<reference evidence="2 3" key="1">
    <citation type="submission" date="2018-04" db="EMBL/GenBank/DDBJ databases">
        <title>Genome sequencing of Flavobacterium sp. HYN0048.</title>
        <authorList>
            <person name="Yi H."/>
            <person name="Baek C."/>
        </authorList>
    </citation>
    <scope>NUCLEOTIDE SEQUENCE [LARGE SCALE GENOMIC DNA]</scope>
    <source>
        <strain evidence="2 3">HYN0048</strain>
    </source>
</reference>
<evidence type="ECO:0000313" key="3">
    <source>
        <dbReference type="Proteomes" id="UP000244193"/>
    </source>
</evidence>
<dbReference type="AlphaFoldDB" id="A0A2S0RB74"/>
<protein>
    <recommendedName>
        <fullName evidence="4">Lipocalin-like domain-containing protein</fullName>
    </recommendedName>
</protein>
<keyword evidence="1" id="KW-0732">Signal</keyword>
<evidence type="ECO:0000313" key="2">
    <source>
        <dbReference type="EMBL" id="AWA28794.1"/>
    </source>
</evidence>
<gene>
    <name evidence="2" type="ORF">HYN48_01090</name>
</gene>